<keyword evidence="3" id="KW-1185">Reference proteome</keyword>
<feature type="transmembrane region" description="Helical" evidence="1">
    <location>
        <begin position="242"/>
        <end position="263"/>
    </location>
</feature>
<comment type="caution">
    <text evidence="2">The sequence shown here is derived from an EMBL/GenBank/DDBJ whole genome shotgun (WGS) entry which is preliminary data.</text>
</comment>
<feature type="transmembrane region" description="Helical" evidence="1">
    <location>
        <begin position="98"/>
        <end position="122"/>
    </location>
</feature>
<reference evidence="2 3" key="1">
    <citation type="submission" date="2018-06" db="EMBL/GenBank/DDBJ databases">
        <authorList>
            <consortium name="Pathogen Informatics"/>
            <person name="Doyle S."/>
        </authorList>
    </citation>
    <scope>NUCLEOTIDE SEQUENCE [LARGE SCALE GENOMIC DNA]</scope>
    <source>
        <strain evidence="2 3">NCTC11535</strain>
    </source>
</reference>
<evidence type="ECO:0000256" key="1">
    <source>
        <dbReference type="SAM" id="Phobius"/>
    </source>
</evidence>
<feature type="transmembrane region" description="Helical" evidence="1">
    <location>
        <begin position="187"/>
        <end position="210"/>
    </location>
</feature>
<organism evidence="2 3">
    <name type="scientific">Actinomyces bovis</name>
    <dbReference type="NCBI Taxonomy" id="1658"/>
    <lineage>
        <taxon>Bacteria</taxon>
        <taxon>Bacillati</taxon>
        <taxon>Actinomycetota</taxon>
        <taxon>Actinomycetes</taxon>
        <taxon>Actinomycetales</taxon>
        <taxon>Actinomycetaceae</taxon>
        <taxon>Actinomyces</taxon>
    </lineage>
</organism>
<dbReference type="Proteomes" id="UP000250006">
    <property type="component" value="Unassembled WGS sequence"/>
</dbReference>
<evidence type="ECO:0008006" key="4">
    <source>
        <dbReference type="Google" id="ProtNLM"/>
    </source>
</evidence>
<feature type="transmembrane region" description="Helical" evidence="1">
    <location>
        <begin position="151"/>
        <end position="175"/>
    </location>
</feature>
<protein>
    <recommendedName>
        <fullName evidence="4">ABC-2 family transporter protein</fullName>
    </recommendedName>
</protein>
<feature type="transmembrane region" description="Helical" evidence="1">
    <location>
        <begin position="20"/>
        <end position="38"/>
    </location>
</feature>
<gene>
    <name evidence="2" type="ORF">NCTC11535_00417</name>
</gene>
<feature type="transmembrane region" description="Helical" evidence="1">
    <location>
        <begin position="44"/>
        <end position="69"/>
    </location>
</feature>
<name>A0ABY1VLS3_9ACTO</name>
<keyword evidence="1" id="KW-1133">Transmembrane helix</keyword>
<dbReference type="RefSeq" id="WP_111835724.1">
    <property type="nucleotide sequence ID" value="NZ_UAPQ01000001.1"/>
</dbReference>
<dbReference type="EMBL" id="UAPQ01000001">
    <property type="protein sequence ID" value="SPT52763.1"/>
    <property type="molecule type" value="Genomic_DNA"/>
</dbReference>
<evidence type="ECO:0000313" key="2">
    <source>
        <dbReference type="EMBL" id="SPT52763.1"/>
    </source>
</evidence>
<keyword evidence="1" id="KW-0472">Membrane</keyword>
<proteinExistence type="predicted"/>
<accession>A0ABY1VLS3</accession>
<evidence type="ECO:0000313" key="3">
    <source>
        <dbReference type="Proteomes" id="UP000250006"/>
    </source>
</evidence>
<sequence length="273" mass="28992">MLRTLFIEEARTQLARNAAVLGLCALVFAGFLGLWWLLADVPALAALLQTGAMVALVAMPLVVMSHLGAEYWQSMYGDRGYLTQMIPVRGRTHFAAKLSYACLVALVVAVLTQLGIFAWMAVMAHAQGVALSEIFAFLRELWETLGAGKTAVLVGIVTVGLLASIIEIAAVMSIGAQSRYSHLGFGAPLLGFVALYVVNQLLGLAAVALIPLSVDVATGDLTAKWMLPQLVQAIRTGTQPTLIGVGSTLVGPLLAAGLSWWAVRAIERHTSLR</sequence>
<keyword evidence="1" id="KW-0812">Transmembrane</keyword>